<dbReference type="Gene3D" id="1.20.120.1220">
    <property type="match status" value="1"/>
</dbReference>
<keyword evidence="9" id="KW-0511">Multifunctional enzyme</keyword>
<feature type="transmembrane region" description="Helical" evidence="10">
    <location>
        <begin position="180"/>
        <end position="213"/>
    </location>
</feature>
<comment type="catalytic activity">
    <reaction evidence="9">
        <text>Typically cleaves a -Gly-|-Phe- bond to release an N-terminal, basic peptide of 5-8 residues from type IV prepilin, and then N-methylates the new N-terminal amino group, the methyl donor being S-adenosyl-L-methionine.</text>
        <dbReference type="EC" id="3.4.23.43"/>
    </reaction>
</comment>
<feature type="domain" description="Prepilin type IV endopeptidase peptidase" evidence="11">
    <location>
        <begin position="104"/>
        <end position="209"/>
    </location>
</feature>
<name>A0ABY4WC83_9BACL</name>
<dbReference type="PRINTS" id="PR00864">
    <property type="entry name" value="PREPILNPTASE"/>
</dbReference>
<feature type="transmembrane region" description="Helical" evidence="10">
    <location>
        <begin position="225"/>
        <end position="248"/>
    </location>
</feature>
<keyword evidence="7 10" id="KW-0472">Membrane</keyword>
<evidence type="ECO:0000256" key="1">
    <source>
        <dbReference type="ARBA" id="ARBA00004429"/>
    </source>
</evidence>
<evidence type="ECO:0000256" key="2">
    <source>
        <dbReference type="ARBA" id="ARBA00005801"/>
    </source>
</evidence>
<dbReference type="EC" id="3.4.23.43" evidence="9"/>
<dbReference type="InterPro" id="IPR050882">
    <property type="entry name" value="Prepilin_peptidase/N-MTase"/>
</dbReference>
<keyword evidence="6 10" id="KW-1133">Transmembrane helix</keyword>
<dbReference type="InterPro" id="IPR010627">
    <property type="entry name" value="Prepilin_pept_A24_N"/>
</dbReference>
<organism evidence="13 14">
    <name type="scientific">Brevibacillus ruminantium</name>
    <dbReference type="NCBI Taxonomy" id="2950604"/>
    <lineage>
        <taxon>Bacteria</taxon>
        <taxon>Bacillati</taxon>
        <taxon>Bacillota</taxon>
        <taxon>Bacilli</taxon>
        <taxon>Bacillales</taxon>
        <taxon>Paenibacillaceae</taxon>
        <taxon>Brevibacillus</taxon>
    </lineage>
</organism>
<dbReference type="Pfam" id="PF06750">
    <property type="entry name" value="A24_N_bact"/>
    <property type="match status" value="1"/>
</dbReference>
<keyword evidence="5 9" id="KW-0812">Transmembrane</keyword>
<comment type="similarity">
    <text evidence="2 8">Belongs to the peptidase A24 family.</text>
</comment>
<evidence type="ECO:0000259" key="11">
    <source>
        <dbReference type="Pfam" id="PF01478"/>
    </source>
</evidence>
<protein>
    <recommendedName>
        <fullName evidence="9">Prepilin leader peptidase/N-methyltransferase</fullName>
        <ecNumber evidence="9">2.1.1.-</ecNumber>
        <ecNumber evidence="9">3.4.23.43</ecNumber>
    </recommendedName>
</protein>
<evidence type="ECO:0000256" key="8">
    <source>
        <dbReference type="RuleBase" id="RU003793"/>
    </source>
</evidence>
<keyword evidence="9" id="KW-0808">Transferase</keyword>
<evidence type="ECO:0000256" key="4">
    <source>
        <dbReference type="ARBA" id="ARBA00022519"/>
    </source>
</evidence>
<evidence type="ECO:0000259" key="12">
    <source>
        <dbReference type="Pfam" id="PF06750"/>
    </source>
</evidence>
<feature type="domain" description="Prepilin peptidase A24 N-terminal" evidence="12">
    <location>
        <begin position="11"/>
        <end position="93"/>
    </location>
</feature>
<dbReference type="PANTHER" id="PTHR30487">
    <property type="entry name" value="TYPE 4 PREPILIN-LIKE PROTEINS LEADER PEPTIDE-PROCESSING ENZYME"/>
    <property type="match status" value="1"/>
</dbReference>
<keyword evidence="14" id="KW-1185">Reference proteome</keyword>
<keyword evidence="9" id="KW-0489">Methyltransferase</keyword>
<dbReference type="RefSeq" id="WP_251871779.1">
    <property type="nucleotide sequence ID" value="NZ_CP098755.1"/>
</dbReference>
<evidence type="ECO:0000256" key="3">
    <source>
        <dbReference type="ARBA" id="ARBA00022475"/>
    </source>
</evidence>
<dbReference type="EC" id="2.1.1.-" evidence="9"/>
<accession>A0ABY4WC83</accession>
<dbReference type="InterPro" id="IPR014032">
    <property type="entry name" value="Peptidase_A24A_bac"/>
</dbReference>
<dbReference type="InterPro" id="IPR000045">
    <property type="entry name" value="Prepilin_IV_endopep_pep"/>
</dbReference>
<sequence>MEYLISSILFLLGLLFGSFYNVVGLRVPQGESVVLPPSHCRSCGHRLGPLDLVPVLSFLLRKGKCHYCQAKVSPLYPLMEGLCGLAFVLVFVKHGWSAETILGLLFVSMLVIVSVSDLAYRLIPDKITLPALALFLILRFWIHPDQPYWMHLLAGVVGFGLFFLLTVLSRGGVGGGDIKLFAVVGLFLGLPLLALAIFLSALLGTLFGLGLMLLRGGGRKTQVPFGPFIAAGSLLAYLAGDSILDWYLRLFF</sequence>
<gene>
    <name evidence="13" type="ORF">NDK47_21370</name>
</gene>
<evidence type="ECO:0000256" key="7">
    <source>
        <dbReference type="ARBA" id="ARBA00023136"/>
    </source>
</evidence>
<feature type="transmembrane region" description="Helical" evidence="10">
    <location>
        <begin position="127"/>
        <end position="142"/>
    </location>
</feature>
<keyword evidence="3" id="KW-1003">Cell membrane</keyword>
<proteinExistence type="inferred from homology"/>
<evidence type="ECO:0000256" key="5">
    <source>
        <dbReference type="ARBA" id="ARBA00022692"/>
    </source>
</evidence>
<dbReference type="Pfam" id="PF01478">
    <property type="entry name" value="Peptidase_A24"/>
    <property type="match status" value="1"/>
</dbReference>
<comment type="function">
    <text evidence="9">Plays an essential role in type IV pili and type II pseudopili formation by proteolytically removing the leader sequence from substrate proteins and subsequently monomethylating the alpha-amino group of the newly exposed N-terminal phenylalanine.</text>
</comment>
<evidence type="ECO:0000256" key="9">
    <source>
        <dbReference type="RuleBase" id="RU003794"/>
    </source>
</evidence>
<evidence type="ECO:0000256" key="6">
    <source>
        <dbReference type="ARBA" id="ARBA00022989"/>
    </source>
</evidence>
<dbReference type="Proteomes" id="UP001056500">
    <property type="component" value="Chromosome"/>
</dbReference>
<feature type="transmembrane region" description="Helical" evidence="10">
    <location>
        <begin position="101"/>
        <end position="120"/>
    </location>
</feature>
<evidence type="ECO:0000256" key="10">
    <source>
        <dbReference type="SAM" id="Phobius"/>
    </source>
</evidence>
<keyword evidence="9" id="KW-0645">Protease</keyword>
<evidence type="ECO:0000313" key="13">
    <source>
        <dbReference type="EMBL" id="USG64668.1"/>
    </source>
</evidence>
<evidence type="ECO:0000313" key="14">
    <source>
        <dbReference type="Proteomes" id="UP001056500"/>
    </source>
</evidence>
<comment type="subcellular location">
    <subcellularLocation>
        <location evidence="1">Cell inner membrane</location>
        <topology evidence="1">Multi-pass membrane protein</topology>
    </subcellularLocation>
    <subcellularLocation>
        <location evidence="9">Cell membrane</location>
        <topology evidence="9">Multi-pass membrane protein</topology>
    </subcellularLocation>
</comment>
<dbReference type="EMBL" id="CP098755">
    <property type="protein sequence ID" value="USG64668.1"/>
    <property type="molecule type" value="Genomic_DNA"/>
</dbReference>
<feature type="transmembrane region" description="Helical" evidence="10">
    <location>
        <begin position="148"/>
        <end position="168"/>
    </location>
</feature>
<keyword evidence="9" id="KW-0378">Hydrolase</keyword>
<reference evidence="13" key="1">
    <citation type="submission" date="2022-06" db="EMBL/GenBank/DDBJ databases">
        <title>Genome sequencing of Brevibacillus sp. BB3-R1.</title>
        <authorList>
            <person name="Heo J."/>
            <person name="Lee D."/>
            <person name="Won M."/>
            <person name="Han B.-H."/>
            <person name="Hong S.-B."/>
            <person name="Kwon S.-W."/>
        </authorList>
    </citation>
    <scope>NUCLEOTIDE SEQUENCE</scope>
    <source>
        <strain evidence="13">BB3-R1</strain>
    </source>
</reference>
<dbReference type="PANTHER" id="PTHR30487:SF0">
    <property type="entry name" value="PREPILIN LEADER PEPTIDASE_N-METHYLTRANSFERASE-RELATED"/>
    <property type="match status" value="1"/>
</dbReference>
<keyword evidence="4" id="KW-0997">Cell inner membrane</keyword>